<keyword evidence="3" id="KW-1185">Reference proteome</keyword>
<accession>A0AAV3TAZ3</accession>
<dbReference type="InterPro" id="IPR007152">
    <property type="entry name" value="DUF354"/>
</dbReference>
<dbReference type="AlphaFoldDB" id="A0AAV3TAZ3"/>
<dbReference type="Proteomes" id="UP001500420">
    <property type="component" value="Unassembled WGS sequence"/>
</dbReference>
<dbReference type="EMBL" id="BAAADV010000006">
    <property type="protein sequence ID" value="GAA0676323.1"/>
    <property type="molecule type" value="Genomic_DNA"/>
</dbReference>
<reference evidence="2 3" key="1">
    <citation type="journal article" date="2019" name="Int. J. Syst. Evol. Microbiol.">
        <title>The Global Catalogue of Microorganisms (GCM) 10K type strain sequencing project: providing services to taxonomists for standard genome sequencing and annotation.</title>
        <authorList>
            <consortium name="The Broad Institute Genomics Platform"/>
            <consortium name="The Broad Institute Genome Sequencing Center for Infectious Disease"/>
            <person name="Wu L."/>
            <person name="Ma J."/>
        </authorList>
    </citation>
    <scope>NUCLEOTIDE SEQUENCE [LARGE SCALE GENOMIC DNA]</scope>
    <source>
        <strain evidence="2 3">JCM 16328</strain>
    </source>
</reference>
<evidence type="ECO:0000313" key="2">
    <source>
        <dbReference type="EMBL" id="GAA0676323.1"/>
    </source>
</evidence>
<comment type="caution">
    <text evidence="2">The sequence shown here is derived from an EMBL/GenBank/DDBJ whole genome shotgun (WGS) entry which is preliminary data.</text>
</comment>
<proteinExistence type="predicted"/>
<evidence type="ECO:0000256" key="1">
    <source>
        <dbReference type="SAM" id="MobiDB-lite"/>
    </source>
</evidence>
<dbReference type="Pfam" id="PF04007">
    <property type="entry name" value="DUF354"/>
    <property type="match status" value="1"/>
</dbReference>
<sequence length="390" mass="43179">MVGQRHGDRDGGDRGGAGSRTQTGVDTGAGADTPESMDVIVTIQHPAHVHFFRNAIEELEHRGHDVHVFAREKDIAIDLLEAYGIDHEVIAGRASNLPGKAAIQLAYEWRLFRRARKIGPDVMMAIGEPGVVHVSAALGCRDIVFTDTEHATYRKRFVYPMADRVCSPEFYQDDIGENHVKYPGYHELAYLHPDRFEPDPAIAEEIGLAPDEQLVVMRLVSWEAAHDIGDEGIDDIADAVERLEAEGARVIITAEGDLPPELEDRELSVAPERIHDLLYRADLFVGESATMATESAVLGTPAILVSTIEGMGNVRELRDEYGLVFSYADGRRHERAIQKAVSILDGDEDWAERRRQLLADKIDTTNFVTALVEDDATSVDVFRNPALPDQ</sequence>
<dbReference type="SUPFAM" id="SSF53756">
    <property type="entry name" value="UDP-Glycosyltransferase/glycogen phosphorylase"/>
    <property type="match status" value="1"/>
</dbReference>
<protein>
    <submittedName>
        <fullName evidence="2">DUF354 domain-containing protein</fullName>
    </submittedName>
</protein>
<gene>
    <name evidence="2" type="ORF">GCM10009020_25140</name>
</gene>
<dbReference type="PANTHER" id="PTHR39662:SF1">
    <property type="entry name" value="DUF354 DOMAIN-CONTAINING PROTEIN"/>
    <property type="match status" value="1"/>
</dbReference>
<evidence type="ECO:0000313" key="3">
    <source>
        <dbReference type="Proteomes" id="UP001500420"/>
    </source>
</evidence>
<dbReference type="PANTHER" id="PTHR39662">
    <property type="entry name" value="DUF354 DOMAIN-CONTAINING PROTEIN-RELATED"/>
    <property type="match status" value="1"/>
</dbReference>
<feature type="region of interest" description="Disordered" evidence="1">
    <location>
        <begin position="1"/>
        <end position="33"/>
    </location>
</feature>
<organism evidence="2 3">
    <name type="scientific">Natronoarchaeum mannanilyticum</name>
    <dbReference type="NCBI Taxonomy" id="926360"/>
    <lineage>
        <taxon>Archaea</taxon>
        <taxon>Methanobacteriati</taxon>
        <taxon>Methanobacteriota</taxon>
        <taxon>Stenosarchaea group</taxon>
        <taxon>Halobacteria</taxon>
        <taxon>Halobacteriales</taxon>
        <taxon>Natronoarchaeaceae</taxon>
    </lineage>
</organism>
<name>A0AAV3TAZ3_9EURY</name>
<feature type="compositionally biased region" description="Basic and acidic residues" evidence="1">
    <location>
        <begin position="1"/>
        <end position="13"/>
    </location>
</feature>
<dbReference type="Gene3D" id="3.40.50.2000">
    <property type="entry name" value="Glycogen Phosphorylase B"/>
    <property type="match status" value="2"/>
</dbReference>
<dbReference type="PIRSF" id="PIRSF005357">
    <property type="entry name" value="UCP005357"/>
    <property type="match status" value="1"/>
</dbReference>